<accession>A0A378LZL0</accession>
<dbReference type="AlphaFoldDB" id="A0A378LZL0"/>
<dbReference type="OrthoDB" id="5652527at2"/>
<feature type="region of interest" description="Disordered" evidence="1">
    <location>
        <begin position="203"/>
        <end position="238"/>
    </location>
</feature>
<protein>
    <submittedName>
        <fullName evidence="2">Uncharacterized protein</fullName>
    </submittedName>
</protein>
<sequence length="238" mass="26200">MTTKDKLTKLIHSIRKDREITGNLDASNELKIPADFADVRNHVSRTILDYLTRIEQNLDQDDEETLSQKLGSLKVLSLTICGYGLLNGGLELMHKVNEFFTGNDRADYKLLAELGENVIKTAISFNALLDDSSKNLGEKVYLTMKAYAKAVISGIAGLFEGMHQGFKEGKGLIDTVSTMGQTSVAKGWAGFYERFSTELSKSSMTSMKESMNKERKSSATTETLDASLNDGRTFGSSV</sequence>
<keyword evidence="3" id="KW-1185">Reference proteome</keyword>
<evidence type="ECO:0000256" key="1">
    <source>
        <dbReference type="SAM" id="MobiDB-lite"/>
    </source>
</evidence>
<organism evidence="2 3">
    <name type="scientific">Legionella wadsworthii</name>
    <dbReference type="NCBI Taxonomy" id="28088"/>
    <lineage>
        <taxon>Bacteria</taxon>
        <taxon>Pseudomonadati</taxon>
        <taxon>Pseudomonadota</taxon>
        <taxon>Gammaproteobacteria</taxon>
        <taxon>Legionellales</taxon>
        <taxon>Legionellaceae</taxon>
        <taxon>Legionella</taxon>
    </lineage>
</organism>
<name>A0A378LZL0_9GAMM</name>
<dbReference type="Proteomes" id="UP000255297">
    <property type="component" value="Unassembled WGS sequence"/>
</dbReference>
<reference evidence="2 3" key="1">
    <citation type="submission" date="2018-06" db="EMBL/GenBank/DDBJ databases">
        <authorList>
            <consortium name="Pathogen Informatics"/>
            <person name="Doyle S."/>
        </authorList>
    </citation>
    <scope>NUCLEOTIDE SEQUENCE [LARGE SCALE GENOMIC DNA]</scope>
    <source>
        <strain evidence="2 3">NCTC11532</strain>
    </source>
</reference>
<dbReference type="RefSeq" id="WP_133134459.1">
    <property type="nucleotide sequence ID" value="NZ_CAAAIS010000003.1"/>
</dbReference>
<evidence type="ECO:0000313" key="3">
    <source>
        <dbReference type="Proteomes" id="UP000255297"/>
    </source>
</evidence>
<gene>
    <name evidence="2" type="ORF">NCTC11532_01688</name>
</gene>
<evidence type="ECO:0000313" key="2">
    <source>
        <dbReference type="EMBL" id="STY29501.1"/>
    </source>
</evidence>
<dbReference type="EMBL" id="UGPB01000001">
    <property type="protein sequence ID" value="STY29501.1"/>
    <property type="molecule type" value="Genomic_DNA"/>
</dbReference>
<proteinExistence type="predicted"/>